<dbReference type="PROSITE" id="PS51257">
    <property type="entry name" value="PROKAR_LIPOPROTEIN"/>
    <property type="match status" value="1"/>
</dbReference>
<protein>
    <recommendedName>
        <fullName evidence="6">SURF1-like protein</fullName>
    </recommendedName>
</protein>
<gene>
    <name evidence="7" type="ORF">I0K15_06560</name>
</gene>
<dbReference type="Pfam" id="PF02104">
    <property type="entry name" value="SURF1"/>
    <property type="match status" value="1"/>
</dbReference>
<evidence type="ECO:0000313" key="7">
    <source>
        <dbReference type="EMBL" id="QPH55392.1"/>
    </source>
</evidence>
<evidence type="ECO:0000313" key="8">
    <source>
        <dbReference type="Proteomes" id="UP000594800"/>
    </source>
</evidence>
<keyword evidence="5 6" id="KW-0472">Membrane</keyword>
<keyword evidence="4 6" id="KW-1133">Transmembrane helix</keyword>
<keyword evidence="3 6" id="KW-0812">Transmembrane</keyword>
<proteinExistence type="inferred from homology"/>
<comment type="caution">
    <text evidence="6">Lacks conserved residue(s) required for the propagation of feature annotation.</text>
</comment>
<feature type="transmembrane region" description="Helical" evidence="6">
    <location>
        <begin position="195"/>
        <end position="214"/>
    </location>
</feature>
<comment type="similarity">
    <text evidence="2 6">Belongs to the SURF1 family.</text>
</comment>
<dbReference type="CDD" id="cd06662">
    <property type="entry name" value="SURF1"/>
    <property type="match status" value="1"/>
</dbReference>
<dbReference type="PROSITE" id="PS50895">
    <property type="entry name" value="SURF1"/>
    <property type="match status" value="1"/>
</dbReference>
<dbReference type="PANTHER" id="PTHR23427:SF2">
    <property type="entry name" value="SURFEIT LOCUS PROTEIN 1"/>
    <property type="match status" value="1"/>
</dbReference>
<dbReference type="RefSeq" id="WP_196104591.1">
    <property type="nucleotide sequence ID" value="NZ_CP064942.1"/>
</dbReference>
<accession>A0A7S9LUB5</accession>
<dbReference type="EMBL" id="CP064942">
    <property type="protein sequence ID" value="QPH55392.1"/>
    <property type="molecule type" value="Genomic_DNA"/>
</dbReference>
<evidence type="ECO:0000256" key="4">
    <source>
        <dbReference type="ARBA" id="ARBA00022989"/>
    </source>
</evidence>
<name>A0A7S9LUB5_9RHOB</name>
<evidence type="ECO:0000256" key="3">
    <source>
        <dbReference type="ARBA" id="ARBA00022692"/>
    </source>
</evidence>
<dbReference type="InterPro" id="IPR045214">
    <property type="entry name" value="Surf1/Surf4"/>
</dbReference>
<keyword evidence="8" id="KW-1185">Reference proteome</keyword>
<evidence type="ECO:0000256" key="1">
    <source>
        <dbReference type="ARBA" id="ARBA00004370"/>
    </source>
</evidence>
<keyword evidence="6" id="KW-1003">Cell membrane</keyword>
<dbReference type="GO" id="GO:0005886">
    <property type="term" value="C:plasma membrane"/>
    <property type="evidence" value="ECO:0007669"/>
    <property type="project" value="UniProtKB-SubCell"/>
</dbReference>
<dbReference type="KEGG" id="poz:I0K15_06560"/>
<dbReference type="PANTHER" id="PTHR23427">
    <property type="entry name" value="SURFEIT LOCUS PROTEIN"/>
    <property type="match status" value="1"/>
</dbReference>
<dbReference type="Proteomes" id="UP000594800">
    <property type="component" value="Chromosome"/>
</dbReference>
<dbReference type="AlphaFoldDB" id="A0A7S9LUB5"/>
<evidence type="ECO:0000256" key="2">
    <source>
        <dbReference type="ARBA" id="ARBA00007165"/>
    </source>
</evidence>
<organism evidence="7 8">
    <name type="scientific">Pontivivens ytuae</name>
    <dbReference type="NCBI Taxonomy" id="2789856"/>
    <lineage>
        <taxon>Bacteria</taxon>
        <taxon>Pseudomonadati</taxon>
        <taxon>Pseudomonadota</taxon>
        <taxon>Alphaproteobacteria</taxon>
        <taxon>Rhodobacterales</taxon>
        <taxon>Paracoccaceae</taxon>
        <taxon>Pontivivens</taxon>
    </lineage>
</organism>
<dbReference type="InterPro" id="IPR002994">
    <property type="entry name" value="Surf1/Shy1"/>
</dbReference>
<sequence length="219" mass="24318">MSRLAAPLILGLAGCAILVSLGIWQVQRLGWKQDLIARTEAMMASAPGPLPAEPIEETHEYTPVTVAGRIVEGELHALTTRRGSGPGFRVIAPFETEDGRRIMIDRGYVREVEKTAVRPLGEAELMGILHWPDERTFDTPANDVERNFWFARDVAEMAEVLEAEPVLVVVAEPAFDGAPEPLPITAAYHNRHLEYAVTWFGLALAWALMTVIWIRSRLV</sequence>
<evidence type="ECO:0000256" key="6">
    <source>
        <dbReference type="RuleBase" id="RU363076"/>
    </source>
</evidence>
<comment type="subcellular location">
    <subcellularLocation>
        <location evidence="6">Cell membrane</location>
        <topology evidence="6">Multi-pass membrane protein</topology>
    </subcellularLocation>
    <subcellularLocation>
        <location evidence="1">Membrane</location>
    </subcellularLocation>
</comment>
<evidence type="ECO:0000256" key="5">
    <source>
        <dbReference type="ARBA" id="ARBA00023136"/>
    </source>
</evidence>
<reference evidence="7 8" key="1">
    <citation type="submission" date="2020-11" db="EMBL/GenBank/DDBJ databases">
        <title>Description of Pontivivens ytuae sp. nov. isolated from deep sea sediment of Mariana Trench.</title>
        <authorList>
            <person name="Wang Z."/>
            <person name="Sun Q.-L."/>
            <person name="Xu X.-D."/>
            <person name="Tang Y.-Z."/>
            <person name="Zhang J."/>
        </authorList>
    </citation>
    <scope>NUCLEOTIDE SEQUENCE [LARGE SCALE GENOMIC DNA]</scope>
    <source>
        <strain evidence="7 8">MT2928</strain>
    </source>
</reference>